<dbReference type="PANTHER" id="PTHR23088">
    <property type="entry name" value="NITRILASE-RELATED"/>
    <property type="match status" value="1"/>
</dbReference>
<evidence type="ECO:0000259" key="3">
    <source>
        <dbReference type="PROSITE" id="PS50263"/>
    </source>
</evidence>
<dbReference type="PANTHER" id="PTHR23088:SF27">
    <property type="entry name" value="DEAMINATED GLUTATHIONE AMIDASE"/>
    <property type="match status" value="1"/>
</dbReference>
<feature type="domain" description="CN hydrolase" evidence="3">
    <location>
        <begin position="17"/>
        <end position="281"/>
    </location>
</feature>
<sequence>MSAAGVAPVPVAGTATKRVVAVQLRVDVGEDVGRNLRHIADIVGQAAREHAPDMIFLPESANHPNVHGSVMRRVTEPIDGPTLAVLRGLAAEHGCIVGGGYLAVRGRDARGTYAVCEPDGGVSFHDKDQPSMWENNNYTAGQDLGIADTAAGAIGVANGFEWLRSRTAARLRGRVKLVAGGMCFPSFPSWAVTKPWFWDREHATMVELARETPGRMARVVGVPCVHPSHVGDVRMATPFAPGVPWPSVLLGETQIVDAAGTSLGHLPYADGEGYVCADVAWADAQPVNPVPAKFWMPVLPWTVHAVWYATNASGRARYALDRRRGAFPWQGTAAEGADLPDRVPPGMLPLPSGSALEPAMAPTV</sequence>
<organism evidence="4">
    <name type="scientific">Paraconexibacter sp. AEG42_29</name>
    <dbReference type="NCBI Taxonomy" id="2997339"/>
    <lineage>
        <taxon>Bacteria</taxon>
        <taxon>Bacillati</taxon>
        <taxon>Actinomycetota</taxon>
        <taxon>Thermoleophilia</taxon>
        <taxon>Solirubrobacterales</taxon>
        <taxon>Paraconexibacteraceae</taxon>
        <taxon>Paraconexibacter</taxon>
    </lineage>
</organism>
<dbReference type="InterPro" id="IPR003010">
    <property type="entry name" value="C-N_Hydrolase"/>
</dbReference>
<dbReference type="Gene3D" id="3.60.110.10">
    <property type="entry name" value="Carbon-nitrogen hydrolase"/>
    <property type="match status" value="1"/>
</dbReference>
<evidence type="ECO:0000256" key="1">
    <source>
        <dbReference type="ARBA" id="ARBA00010613"/>
    </source>
</evidence>
<dbReference type="InterPro" id="IPR036526">
    <property type="entry name" value="C-N_Hydrolase_sf"/>
</dbReference>
<reference evidence="4" key="1">
    <citation type="submission" date="2022-12" db="EMBL/GenBank/DDBJ databases">
        <title>Paraconexibacter alkalitolerans sp. nov. and Baekduia alba sp. nov., isolated from soil and emended description of the genera Paraconexibacter (Chun et al., 2020) and Baekduia (An et al., 2020).</title>
        <authorList>
            <person name="Vieira S."/>
            <person name="Huber K.J."/>
            <person name="Geppert A."/>
            <person name="Wolf J."/>
            <person name="Neumann-Schaal M."/>
            <person name="Muesken M."/>
            <person name="Overmann J."/>
        </authorList>
    </citation>
    <scope>NUCLEOTIDE SEQUENCE</scope>
    <source>
        <strain evidence="4">AEG42_29</strain>
    </source>
</reference>
<dbReference type="CDD" id="cd07197">
    <property type="entry name" value="nitrilase"/>
    <property type="match status" value="1"/>
</dbReference>
<comment type="similarity">
    <text evidence="1">Belongs to the carbon-nitrogen hydrolase superfamily. NIT1/NIT2 family.</text>
</comment>
<accession>A0AAU7ASK6</accession>
<dbReference type="EMBL" id="CP114014">
    <property type="protein sequence ID" value="XAY04593.1"/>
    <property type="molecule type" value="Genomic_DNA"/>
</dbReference>
<proteinExistence type="inferred from homology"/>
<dbReference type="RefSeq" id="WP_354701122.1">
    <property type="nucleotide sequence ID" value="NZ_CP114014.1"/>
</dbReference>
<gene>
    <name evidence="4" type="ORF">DSM112329_01428</name>
</gene>
<evidence type="ECO:0000256" key="2">
    <source>
        <dbReference type="SAM" id="MobiDB-lite"/>
    </source>
</evidence>
<dbReference type="SUPFAM" id="SSF56317">
    <property type="entry name" value="Carbon-nitrogen hydrolase"/>
    <property type="match status" value="1"/>
</dbReference>
<dbReference type="KEGG" id="parq:DSM112329_01428"/>
<name>A0AAU7ASK6_9ACTN</name>
<dbReference type="AlphaFoldDB" id="A0AAU7ASK6"/>
<evidence type="ECO:0000313" key="4">
    <source>
        <dbReference type="EMBL" id="XAY04593.1"/>
    </source>
</evidence>
<dbReference type="Pfam" id="PF00795">
    <property type="entry name" value="CN_hydrolase"/>
    <property type="match status" value="1"/>
</dbReference>
<dbReference type="PROSITE" id="PS50263">
    <property type="entry name" value="CN_HYDROLASE"/>
    <property type="match status" value="1"/>
</dbReference>
<protein>
    <recommendedName>
        <fullName evidence="3">CN hydrolase domain-containing protein</fullName>
    </recommendedName>
</protein>
<feature type="region of interest" description="Disordered" evidence="2">
    <location>
        <begin position="332"/>
        <end position="364"/>
    </location>
</feature>